<dbReference type="PATRIC" id="fig|47500.8.peg.1471"/>
<dbReference type="Proteomes" id="UP000182836">
    <property type="component" value="Unassembled WGS sequence"/>
</dbReference>
<dbReference type="AlphaFoldDB" id="A0A0D1YIR4"/>
<organism evidence="1 3">
    <name type="scientific">Aneurinibacillus migulanus</name>
    <name type="common">Bacillus migulanus</name>
    <dbReference type="NCBI Taxonomy" id="47500"/>
    <lineage>
        <taxon>Bacteria</taxon>
        <taxon>Bacillati</taxon>
        <taxon>Bacillota</taxon>
        <taxon>Bacilli</taxon>
        <taxon>Bacillales</taxon>
        <taxon>Paenibacillaceae</taxon>
        <taxon>Aneurinibacillus group</taxon>
        <taxon>Aneurinibacillus</taxon>
    </lineage>
</organism>
<dbReference type="Proteomes" id="UP000037269">
    <property type="component" value="Unassembled WGS sequence"/>
</dbReference>
<accession>A0A0D1YIR4</accession>
<proteinExistence type="predicted"/>
<reference evidence="2 4" key="2">
    <citation type="submission" date="2016-10" db="EMBL/GenBank/DDBJ databases">
        <authorList>
            <person name="de Groot N.N."/>
        </authorList>
    </citation>
    <scope>NUCLEOTIDE SEQUENCE [LARGE SCALE GENOMIC DNA]</scope>
    <source>
        <strain evidence="2 4">DSM 2895</strain>
    </source>
</reference>
<evidence type="ECO:0000313" key="2">
    <source>
        <dbReference type="EMBL" id="SDI24021.1"/>
    </source>
</evidence>
<evidence type="ECO:0000313" key="4">
    <source>
        <dbReference type="Proteomes" id="UP000182836"/>
    </source>
</evidence>
<protein>
    <submittedName>
        <fullName evidence="1">Uncharacterized protein</fullName>
    </submittedName>
</protein>
<keyword evidence="3" id="KW-1185">Reference proteome</keyword>
<gene>
    <name evidence="1" type="ORF">AF333_13510</name>
    <name evidence="2" type="ORF">SAMN04487909_102237</name>
</gene>
<evidence type="ECO:0000313" key="1">
    <source>
        <dbReference type="EMBL" id="KON96343.1"/>
    </source>
</evidence>
<dbReference type="EMBL" id="LGUG01000004">
    <property type="protein sequence ID" value="KON96343.1"/>
    <property type="molecule type" value="Genomic_DNA"/>
</dbReference>
<dbReference type="EMBL" id="FNED01000002">
    <property type="protein sequence ID" value="SDI24021.1"/>
    <property type="molecule type" value="Genomic_DNA"/>
</dbReference>
<name>A0A0D1YIR4_ANEMI</name>
<sequence>MTDISGLFLMKGRIHLIFIFLLYDLCQNVPYKEENMPKTQVERRNVRQGVPLIKWILTPVFFAQNTCLRNECIIGIKKKHVK</sequence>
<evidence type="ECO:0000313" key="3">
    <source>
        <dbReference type="Proteomes" id="UP000037269"/>
    </source>
</evidence>
<reference evidence="1 3" key="1">
    <citation type="submission" date="2015-07" db="EMBL/GenBank/DDBJ databases">
        <title>Fjat-14205 dsm 2895.</title>
        <authorList>
            <person name="Liu B."/>
            <person name="Wang J."/>
            <person name="Zhu Y."/>
            <person name="Liu G."/>
            <person name="Chen Q."/>
            <person name="Chen Z."/>
            <person name="Lan J."/>
            <person name="Che J."/>
            <person name="Ge C."/>
            <person name="Shi H."/>
            <person name="Pan Z."/>
            <person name="Liu X."/>
        </authorList>
    </citation>
    <scope>NUCLEOTIDE SEQUENCE [LARGE SCALE GENOMIC DNA]</scope>
    <source>
        <strain evidence="1 3">DSM 2895</strain>
    </source>
</reference>